<name>A0ABU0XYK8_9BURK</name>
<dbReference type="Pfam" id="PF26079">
    <property type="entry name" value="Baseplate_J_C"/>
    <property type="match status" value="1"/>
</dbReference>
<dbReference type="InterPro" id="IPR014507">
    <property type="entry name" value="Baseplate_assembly_J_pred"/>
</dbReference>
<organism evidence="3 4">
    <name type="scientific">Janthinobacterium lividum</name>
    <dbReference type="NCBI Taxonomy" id="29581"/>
    <lineage>
        <taxon>Bacteria</taxon>
        <taxon>Pseudomonadati</taxon>
        <taxon>Pseudomonadota</taxon>
        <taxon>Betaproteobacteria</taxon>
        <taxon>Burkholderiales</taxon>
        <taxon>Oxalobacteraceae</taxon>
        <taxon>Janthinobacterium</taxon>
    </lineage>
</organism>
<dbReference type="PANTHER" id="PTHR35862">
    <property type="entry name" value="FELS-2 PROPHAGE PROTEIN"/>
    <property type="match status" value="1"/>
</dbReference>
<dbReference type="PANTHER" id="PTHR35862:SF1">
    <property type="entry name" value="FELS-2 PROPHAGE PROTEIN"/>
    <property type="match status" value="1"/>
</dbReference>
<keyword evidence="4" id="KW-1185">Reference proteome</keyword>
<evidence type="ECO:0000313" key="4">
    <source>
        <dbReference type="Proteomes" id="UP001237592"/>
    </source>
</evidence>
<feature type="domain" description="Baseplate J-like C-terminal" evidence="2">
    <location>
        <begin position="213"/>
        <end position="293"/>
    </location>
</feature>
<dbReference type="InterPro" id="IPR058531">
    <property type="entry name" value="Baseplate_J_M"/>
</dbReference>
<dbReference type="InterPro" id="IPR052726">
    <property type="entry name" value="Phage_Baseplate_Hub"/>
</dbReference>
<accession>A0ABU0XYK8</accession>
<proteinExistence type="predicted"/>
<evidence type="ECO:0000313" key="3">
    <source>
        <dbReference type="EMBL" id="MDQ4628670.1"/>
    </source>
</evidence>
<dbReference type="EMBL" id="JAVFKP010000006">
    <property type="protein sequence ID" value="MDQ4628670.1"/>
    <property type="molecule type" value="Genomic_DNA"/>
</dbReference>
<sequence length="300" mass="32427">MSTIDLSLLPAPSIVEVLSFEAIYAERKAALVAHFPASQQDAIARALEIESEPMAKLLQENAYRELVWRQRVNDGARALMLAFASGTDLDQLAANVNLTRLVKVQQLDADTTVTTVETDALLRERIQLAFEGLSVAGPRNAYVKHARDADARVADISAISPEPCEVVVTVLSAIGDGTASDDLLDVVHAALSDEDVRPLGDRLRVQSADIVHYTIRATVYLDPHPEAEPILQSADERAAAYANERRRLGRDVNRSAIIAALHAEGVKKVVLHEPADDITVAEVQAAFCNDIDVINGGARG</sequence>
<dbReference type="InterPro" id="IPR058530">
    <property type="entry name" value="Baseplate_J-like_C"/>
</dbReference>
<dbReference type="RefSeq" id="WP_307780254.1">
    <property type="nucleotide sequence ID" value="NZ_JAVFKP010000006.1"/>
</dbReference>
<comment type="caution">
    <text evidence="3">The sequence shown here is derived from an EMBL/GenBank/DDBJ whole genome shotgun (WGS) entry which is preliminary data.</text>
</comment>
<evidence type="ECO:0000259" key="2">
    <source>
        <dbReference type="Pfam" id="PF26079"/>
    </source>
</evidence>
<dbReference type="Pfam" id="PF26078">
    <property type="entry name" value="Baseplate_J_M"/>
    <property type="match status" value="1"/>
</dbReference>
<reference evidence="3 4" key="1">
    <citation type="submission" date="2023-08" db="EMBL/GenBank/DDBJ databases">
        <title>Draft genome sequence of Janthinobacterium lividum.</title>
        <authorList>
            <person name="Chun B.H."/>
            <person name="Lee Y."/>
        </authorList>
    </citation>
    <scope>NUCLEOTIDE SEQUENCE [LARGE SCALE GENOMIC DNA]</scope>
    <source>
        <strain evidence="3 4">AMJK</strain>
    </source>
</reference>
<protein>
    <submittedName>
        <fullName evidence="3">Baseplate J/gp47 family protein</fullName>
    </submittedName>
</protein>
<evidence type="ECO:0000259" key="1">
    <source>
        <dbReference type="Pfam" id="PF26078"/>
    </source>
</evidence>
<gene>
    <name evidence="3" type="ORF">RB624_22565</name>
</gene>
<feature type="domain" description="Baseplate J-like central" evidence="1">
    <location>
        <begin position="135"/>
        <end position="206"/>
    </location>
</feature>
<dbReference type="Proteomes" id="UP001237592">
    <property type="component" value="Unassembled WGS sequence"/>
</dbReference>
<dbReference type="PIRSF" id="PIRSF020481">
    <property type="entry name" value="BAP"/>
    <property type="match status" value="1"/>
</dbReference>